<dbReference type="PANTHER" id="PTHR11471">
    <property type="entry name" value="TUMOR NECROSIS FACTOR FAMILY MEMBER"/>
    <property type="match status" value="1"/>
</dbReference>
<evidence type="ECO:0000313" key="9">
    <source>
        <dbReference type="Proteomes" id="UP000823561"/>
    </source>
</evidence>
<dbReference type="AlphaFoldDB" id="A0AAV6FNV7"/>
<organism evidence="8 9">
    <name type="scientific">Alosa alosa</name>
    <name type="common">allis shad</name>
    <dbReference type="NCBI Taxonomy" id="278164"/>
    <lineage>
        <taxon>Eukaryota</taxon>
        <taxon>Metazoa</taxon>
        <taxon>Chordata</taxon>
        <taxon>Craniata</taxon>
        <taxon>Vertebrata</taxon>
        <taxon>Euteleostomi</taxon>
        <taxon>Actinopterygii</taxon>
        <taxon>Neopterygii</taxon>
        <taxon>Teleostei</taxon>
        <taxon>Clupei</taxon>
        <taxon>Clupeiformes</taxon>
        <taxon>Clupeoidei</taxon>
        <taxon>Clupeidae</taxon>
        <taxon>Alosa</taxon>
    </lineage>
</organism>
<comment type="similarity">
    <text evidence="2">Belongs to the tumor necrosis factor family.</text>
</comment>
<accession>A0AAV6FNV7</accession>
<dbReference type="EMBL" id="JADWDJ010000021">
    <property type="protein sequence ID" value="KAG5263372.1"/>
    <property type="molecule type" value="Genomic_DNA"/>
</dbReference>
<dbReference type="GO" id="GO:0016020">
    <property type="term" value="C:membrane"/>
    <property type="evidence" value="ECO:0007669"/>
    <property type="project" value="UniProtKB-SubCell"/>
</dbReference>
<evidence type="ECO:0000256" key="1">
    <source>
        <dbReference type="ARBA" id="ARBA00004370"/>
    </source>
</evidence>
<evidence type="ECO:0000256" key="4">
    <source>
        <dbReference type="ARBA" id="ARBA00023136"/>
    </source>
</evidence>
<dbReference type="PROSITE" id="PS50049">
    <property type="entry name" value="THD_2"/>
    <property type="match status" value="1"/>
</dbReference>
<dbReference type="GO" id="GO:0006955">
    <property type="term" value="P:immune response"/>
    <property type="evidence" value="ECO:0007669"/>
    <property type="project" value="InterPro"/>
</dbReference>
<protein>
    <recommendedName>
        <fullName evidence="7">THD domain-containing protein</fullName>
    </recommendedName>
</protein>
<dbReference type="InterPro" id="IPR008983">
    <property type="entry name" value="Tumour_necrosis_fac-like_dom"/>
</dbReference>
<feature type="region of interest" description="Disordered" evidence="5">
    <location>
        <begin position="1"/>
        <end position="26"/>
    </location>
</feature>
<evidence type="ECO:0000313" key="8">
    <source>
        <dbReference type="EMBL" id="KAG5263372.1"/>
    </source>
</evidence>
<evidence type="ECO:0000256" key="6">
    <source>
        <dbReference type="SAM" id="Phobius"/>
    </source>
</evidence>
<proteinExistence type="inferred from homology"/>
<name>A0AAV6FNV7_9TELE</name>
<evidence type="ECO:0000256" key="3">
    <source>
        <dbReference type="ARBA" id="ARBA00022514"/>
    </source>
</evidence>
<dbReference type="SUPFAM" id="SSF49842">
    <property type="entry name" value="TNF-like"/>
    <property type="match status" value="1"/>
</dbReference>
<keyword evidence="9" id="KW-1185">Reference proteome</keyword>
<dbReference type="InterPro" id="IPR006052">
    <property type="entry name" value="TNF_dom"/>
</dbReference>
<evidence type="ECO:0000256" key="5">
    <source>
        <dbReference type="SAM" id="MobiDB-lite"/>
    </source>
</evidence>
<evidence type="ECO:0000259" key="7">
    <source>
        <dbReference type="PROSITE" id="PS50049"/>
    </source>
</evidence>
<keyword evidence="6" id="KW-1133">Transmembrane helix</keyword>
<sequence>MINTYHTSLPMPPPPPPPVPPRFHSRPEPRHNSSLIWFLAVVLVMHMFLTFGGFIYLFHKGNQQELNENNDDFHILKRLQQCKDTNLDGQSLPDCKQVLDKFNNIVAKASQTEVAMLTGDHYDGALAHMSVRRTPSTGKGNAVRALEWNSDHSSQVNVDTEGDSRLRISRAGYYYIYSQVTFSIKNGTAPLENTIRHVKLKKPDNTWSKPQEIDEVLLKSYCPPTKLPLCTASQGGVFKLDKDDRLYVQVTNLSWVNYDWSATFFGLYKL</sequence>
<dbReference type="PANTHER" id="PTHR11471:SF57">
    <property type="entry name" value="CD154"/>
    <property type="match status" value="1"/>
</dbReference>
<reference evidence="8" key="1">
    <citation type="submission" date="2020-10" db="EMBL/GenBank/DDBJ databases">
        <title>Chromosome-scale genome assembly of the Allis shad, Alosa alosa.</title>
        <authorList>
            <person name="Margot Z."/>
            <person name="Christophe K."/>
            <person name="Cabau C."/>
            <person name="Louis A."/>
            <person name="Berthelot C."/>
            <person name="Parey E."/>
            <person name="Roest Crollius H."/>
            <person name="Montfort J."/>
            <person name="Robinson-Rechavi M."/>
            <person name="Bucao C."/>
            <person name="Bouchez O."/>
            <person name="Gislard M."/>
            <person name="Lluch J."/>
            <person name="Milhes M."/>
            <person name="Lampietro C."/>
            <person name="Lopez Roques C."/>
            <person name="Donnadieu C."/>
            <person name="Braasch I."/>
            <person name="Desvignes T."/>
            <person name="Postlethwait J."/>
            <person name="Bobe J."/>
            <person name="Guiguen Y."/>
        </authorList>
    </citation>
    <scope>NUCLEOTIDE SEQUENCE</scope>
    <source>
        <strain evidence="8">M-15738</strain>
        <tissue evidence="8">Blood</tissue>
    </source>
</reference>
<keyword evidence="6" id="KW-0812">Transmembrane</keyword>
<dbReference type="Pfam" id="PF00229">
    <property type="entry name" value="TNF"/>
    <property type="match status" value="1"/>
</dbReference>
<comment type="caution">
    <text evidence="8">The sequence shown here is derived from an EMBL/GenBank/DDBJ whole genome shotgun (WGS) entry which is preliminary data.</text>
</comment>
<keyword evidence="4 6" id="KW-0472">Membrane</keyword>
<gene>
    <name evidence="8" type="ORF">AALO_G00264130</name>
</gene>
<comment type="subcellular location">
    <subcellularLocation>
        <location evidence="1">Membrane</location>
    </subcellularLocation>
</comment>
<dbReference type="GO" id="GO:0005125">
    <property type="term" value="F:cytokine activity"/>
    <property type="evidence" value="ECO:0007669"/>
    <property type="project" value="UniProtKB-KW"/>
</dbReference>
<dbReference type="GO" id="GO:0005615">
    <property type="term" value="C:extracellular space"/>
    <property type="evidence" value="ECO:0007669"/>
    <property type="project" value="UniProtKB-KW"/>
</dbReference>
<feature type="transmembrane region" description="Helical" evidence="6">
    <location>
        <begin position="35"/>
        <end position="58"/>
    </location>
</feature>
<dbReference type="SMART" id="SM00207">
    <property type="entry name" value="TNF"/>
    <property type="match status" value="1"/>
</dbReference>
<feature type="compositionally biased region" description="Pro residues" evidence="5">
    <location>
        <begin position="10"/>
        <end position="21"/>
    </location>
</feature>
<evidence type="ECO:0000256" key="2">
    <source>
        <dbReference type="ARBA" id="ARBA00008670"/>
    </source>
</evidence>
<feature type="domain" description="THD" evidence="7">
    <location>
        <begin position="113"/>
        <end position="270"/>
    </location>
</feature>
<dbReference type="Gene3D" id="2.60.120.40">
    <property type="match status" value="1"/>
</dbReference>
<keyword evidence="3" id="KW-0202">Cytokine</keyword>
<dbReference type="GO" id="GO:0005164">
    <property type="term" value="F:tumor necrosis factor receptor binding"/>
    <property type="evidence" value="ECO:0007669"/>
    <property type="project" value="InterPro"/>
</dbReference>
<dbReference type="Proteomes" id="UP000823561">
    <property type="component" value="Chromosome 21"/>
</dbReference>